<name>A0ABU1MMM5_9SPHN</name>
<keyword evidence="7" id="KW-1185">Reference proteome</keyword>
<dbReference type="PROSITE" id="PS50977">
    <property type="entry name" value="HTH_TETR_2"/>
    <property type="match status" value="1"/>
</dbReference>
<dbReference type="EMBL" id="JAVDRD010000005">
    <property type="protein sequence ID" value="MDR6511591.1"/>
    <property type="molecule type" value="Genomic_DNA"/>
</dbReference>
<dbReference type="InterPro" id="IPR001647">
    <property type="entry name" value="HTH_TetR"/>
</dbReference>
<sequence length="213" mass="23253">MTSSANTDAMPRPPRYDGAANRKRVLDAALKVFARVGFAGASVRMIAAEAGIEQGHLTYYFPSKMALWRGVVEAFAPEPLRRVKAALPASAGLDAASAARLVLPELLRCFADNSELTRLMLQELSVNSDRSAWLANHFAQPVWAAVQPLFQHLDEEGHLRGTPPELAYFTMIGSALVTFGNAELIHRFTTQDPLSRDAVEQAIEHIVGSLVSR</sequence>
<evidence type="ECO:0000256" key="2">
    <source>
        <dbReference type="ARBA" id="ARBA00023125"/>
    </source>
</evidence>
<dbReference type="Pfam" id="PF14514">
    <property type="entry name" value="TetR_C_9"/>
    <property type="match status" value="1"/>
</dbReference>
<dbReference type="InterPro" id="IPR011075">
    <property type="entry name" value="TetR_C"/>
</dbReference>
<comment type="caution">
    <text evidence="6">The sequence shown here is derived from an EMBL/GenBank/DDBJ whole genome shotgun (WGS) entry which is preliminary data.</text>
</comment>
<protein>
    <submittedName>
        <fullName evidence="6">AcrR family transcriptional regulator</fullName>
    </submittedName>
</protein>
<feature type="DNA-binding region" description="H-T-H motif" evidence="4">
    <location>
        <begin position="42"/>
        <end position="61"/>
    </location>
</feature>
<evidence type="ECO:0000256" key="1">
    <source>
        <dbReference type="ARBA" id="ARBA00023015"/>
    </source>
</evidence>
<evidence type="ECO:0000313" key="6">
    <source>
        <dbReference type="EMBL" id="MDR6511591.1"/>
    </source>
</evidence>
<dbReference type="InterPro" id="IPR050109">
    <property type="entry name" value="HTH-type_TetR-like_transc_reg"/>
</dbReference>
<keyword evidence="3" id="KW-0804">Transcription</keyword>
<keyword evidence="2 4" id="KW-0238">DNA-binding</keyword>
<evidence type="ECO:0000256" key="3">
    <source>
        <dbReference type="ARBA" id="ARBA00023163"/>
    </source>
</evidence>
<feature type="domain" description="HTH tetR-type" evidence="5">
    <location>
        <begin position="19"/>
        <end position="79"/>
    </location>
</feature>
<dbReference type="Proteomes" id="UP001184150">
    <property type="component" value="Unassembled WGS sequence"/>
</dbReference>
<dbReference type="InterPro" id="IPR036271">
    <property type="entry name" value="Tet_transcr_reg_TetR-rel_C_sf"/>
</dbReference>
<dbReference type="PANTHER" id="PTHR30055:SF226">
    <property type="entry name" value="HTH-TYPE TRANSCRIPTIONAL REGULATOR PKSA"/>
    <property type="match status" value="1"/>
</dbReference>
<dbReference type="Pfam" id="PF00440">
    <property type="entry name" value="TetR_N"/>
    <property type="match status" value="1"/>
</dbReference>
<dbReference type="SUPFAM" id="SSF48498">
    <property type="entry name" value="Tetracyclin repressor-like, C-terminal domain"/>
    <property type="match status" value="1"/>
</dbReference>
<dbReference type="PROSITE" id="PS01081">
    <property type="entry name" value="HTH_TETR_1"/>
    <property type="match status" value="1"/>
</dbReference>
<keyword evidence="1" id="KW-0805">Transcription regulation</keyword>
<dbReference type="Gene3D" id="1.10.357.10">
    <property type="entry name" value="Tetracycline Repressor, domain 2"/>
    <property type="match status" value="1"/>
</dbReference>
<evidence type="ECO:0000259" key="5">
    <source>
        <dbReference type="PROSITE" id="PS50977"/>
    </source>
</evidence>
<organism evidence="6 7">
    <name type="scientific">Novosphingobium capsulatum</name>
    <dbReference type="NCBI Taxonomy" id="13688"/>
    <lineage>
        <taxon>Bacteria</taxon>
        <taxon>Pseudomonadati</taxon>
        <taxon>Pseudomonadota</taxon>
        <taxon>Alphaproteobacteria</taxon>
        <taxon>Sphingomonadales</taxon>
        <taxon>Sphingomonadaceae</taxon>
        <taxon>Novosphingobium</taxon>
    </lineage>
</organism>
<accession>A0ABU1MMM5</accession>
<evidence type="ECO:0000313" key="7">
    <source>
        <dbReference type="Proteomes" id="UP001184150"/>
    </source>
</evidence>
<dbReference type="SUPFAM" id="SSF46689">
    <property type="entry name" value="Homeodomain-like"/>
    <property type="match status" value="1"/>
</dbReference>
<dbReference type="PRINTS" id="PR00455">
    <property type="entry name" value="HTHTETR"/>
</dbReference>
<dbReference type="PANTHER" id="PTHR30055">
    <property type="entry name" value="HTH-TYPE TRANSCRIPTIONAL REGULATOR RUTR"/>
    <property type="match status" value="1"/>
</dbReference>
<proteinExistence type="predicted"/>
<evidence type="ECO:0000256" key="4">
    <source>
        <dbReference type="PROSITE-ProRule" id="PRU00335"/>
    </source>
</evidence>
<dbReference type="InterPro" id="IPR023772">
    <property type="entry name" value="DNA-bd_HTH_TetR-type_CS"/>
</dbReference>
<gene>
    <name evidence="6" type="ORF">J2792_002463</name>
</gene>
<reference evidence="6 7" key="1">
    <citation type="submission" date="2023-07" db="EMBL/GenBank/DDBJ databases">
        <title>Sorghum-associated microbial communities from plants grown in Nebraska, USA.</title>
        <authorList>
            <person name="Schachtman D."/>
        </authorList>
    </citation>
    <scope>NUCLEOTIDE SEQUENCE [LARGE SCALE GENOMIC DNA]</scope>
    <source>
        <strain evidence="6 7">DS1027</strain>
    </source>
</reference>
<dbReference type="InterPro" id="IPR009057">
    <property type="entry name" value="Homeodomain-like_sf"/>
</dbReference>